<keyword evidence="3" id="KW-1185">Reference proteome</keyword>
<feature type="compositionally biased region" description="Polar residues" evidence="1">
    <location>
        <begin position="665"/>
        <end position="684"/>
    </location>
</feature>
<feature type="compositionally biased region" description="Low complexity" evidence="1">
    <location>
        <begin position="118"/>
        <end position="129"/>
    </location>
</feature>
<dbReference type="AlphaFoldDB" id="A0A6A6FPJ0"/>
<proteinExistence type="predicted"/>
<reference evidence="2" key="1">
    <citation type="journal article" date="2020" name="Stud. Mycol.">
        <title>101 Dothideomycetes genomes: a test case for predicting lifestyles and emergence of pathogens.</title>
        <authorList>
            <person name="Haridas S."/>
            <person name="Albert R."/>
            <person name="Binder M."/>
            <person name="Bloem J."/>
            <person name="Labutti K."/>
            <person name="Salamov A."/>
            <person name="Andreopoulos B."/>
            <person name="Baker S."/>
            <person name="Barry K."/>
            <person name="Bills G."/>
            <person name="Bluhm B."/>
            <person name="Cannon C."/>
            <person name="Castanera R."/>
            <person name="Culley D."/>
            <person name="Daum C."/>
            <person name="Ezra D."/>
            <person name="Gonzalez J."/>
            <person name="Henrissat B."/>
            <person name="Kuo A."/>
            <person name="Liang C."/>
            <person name="Lipzen A."/>
            <person name="Lutzoni F."/>
            <person name="Magnuson J."/>
            <person name="Mondo S."/>
            <person name="Nolan M."/>
            <person name="Ohm R."/>
            <person name="Pangilinan J."/>
            <person name="Park H.-J."/>
            <person name="Ramirez L."/>
            <person name="Alfaro M."/>
            <person name="Sun H."/>
            <person name="Tritt A."/>
            <person name="Yoshinaga Y."/>
            <person name="Zwiers L.-H."/>
            <person name="Turgeon B."/>
            <person name="Goodwin S."/>
            <person name="Spatafora J."/>
            <person name="Crous P."/>
            <person name="Grigoriev I."/>
        </authorList>
    </citation>
    <scope>NUCLEOTIDE SEQUENCE</scope>
    <source>
        <strain evidence="2">SCOH1-5</strain>
    </source>
</reference>
<dbReference type="Proteomes" id="UP000799539">
    <property type="component" value="Unassembled WGS sequence"/>
</dbReference>
<evidence type="ECO:0000256" key="1">
    <source>
        <dbReference type="SAM" id="MobiDB-lite"/>
    </source>
</evidence>
<accession>A0A6A6FPJ0</accession>
<gene>
    <name evidence="2" type="ORF">CERZMDRAFT_82371</name>
</gene>
<organism evidence="2 3">
    <name type="scientific">Cercospora zeae-maydis SCOH1-5</name>
    <dbReference type="NCBI Taxonomy" id="717836"/>
    <lineage>
        <taxon>Eukaryota</taxon>
        <taxon>Fungi</taxon>
        <taxon>Dikarya</taxon>
        <taxon>Ascomycota</taxon>
        <taxon>Pezizomycotina</taxon>
        <taxon>Dothideomycetes</taxon>
        <taxon>Dothideomycetidae</taxon>
        <taxon>Mycosphaerellales</taxon>
        <taxon>Mycosphaerellaceae</taxon>
        <taxon>Cercospora</taxon>
    </lineage>
</organism>
<feature type="region of interest" description="Disordered" evidence="1">
    <location>
        <begin position="48"/>
        <end position="100"/>
    </location>
</feature>
<feature type="compositionally biased region" description="Basic and acidic residues" evidence="1">
    <location>
        <begin position="143"/>
        <end position="157"/>
    </location>
</feature>
<evidence type="ECO:0000313" key="3">
    <source>
        <dbReference type="Proteomes" id="UP000799539"/>
    </source>
</evidence>
<dbReference type="EMBL" id="ML992666">
    <property type="protein sequence ID" value="KAF2215343.1"/>
    <property type="molecule type" value="Genomic_DNA"/>
</dbReference>
<evidence type="ECO:0000313" key="2">
    <source>
        <dbReference type="EMBL" id="KAF2215343.1"/>
    </source>
</evidence>
<protein>
    <submittedName>
        <fullName evidence="2">Uncharacterized protein</fullName>
    </submittedName>
</protein>
<feature type="compositionally biased region" description="Basic residues" evidence="1">
    <location>
        <begin position="717"/>
        <end position="726"/>
    </location>
</feature>
<feature type="region of interest" description="Disordered" evidence="1">
    <location>
        <begin position="463"/>
        <end position="509"/>
    </location>
</feature>
<feature type="region of interest" description="Disordered" evidence="1">
    <location>
        <begin position="114"/>
        <end position="178"/>
    </location>
</feature>
<sequence>MVFFNGSLSDVSTRLGDQEVGQAVLGRLDVERAAWVVGGRCSGGGKSCVGVGAERKRSGSGQQEGLAEAAESRERVSGRGEDTRSHQGKNRAEAVAGGEKRALGLVKRKIMWHSGAEQSRAGRWQQQQQQRRRRRQSRAGQSRAERSGRQKREEQRPARRLRCCASSNSALHSGSIGGRHTTAGSPVFVAASHAWRCGGVGGGGGGSGGGGSGGGATAGGRGQAMVVMSSVHRRRSDDGPRTGCWSERRESRSFASNHPCTLRPMSCAGRRMARNALVTISRRFLLPSALAAARTTTIHTAPSPMPAPANDATMREMALSDREHTNLTSAEKRTGCGVRTTLSSPPNRECATVAVPRRNFATHTSTTSASPALQLAAPSGDRTLLLSTIVSAAIHTADAHADTKALLPQGSPPPMTRHAAELVQYSRRTSSHEPPRPDQLLQITAFSLANSLFPSTLHAATQLSPGPLSAGPAHPPSDLGSCALPTSHHDASSHQLSPPPMPMRAVPSCSGAASPTNTCTLSASQSYRASYMYPTREFVGPVQVVQSPPSIFVITSTALDSSPPLVDDVGYQRKFEAHPTQNLTPCSTTRARIAFVPSGWVYQNACASLGQHNNSESAPCIIRDASNEPNSLDDPGHVQSSTRGYIVQAASRVPQAPKQARSTKRTLANSLTNNQPAPNFQKKPTNAEPVRAQLATYAHCDEKRKKYLRNAETFFRAPRHPHRRTGGRPQNGNSSRSSSRGPSAPPKKDIKKYNGPQFSHLSCIMSRPIPCRLFSPFVPSSRCVTYENTCVQQGHREAFTSERSRRCSLQTVGLRHSSPAIRNIAVASFAMNSGTFLEILSNVSSGNY</sequence>
<feature type="region of interest" description="Disordered" evidence="1">
    <location>
        <begin position="714"/>
        <end position="753"/>
    </location>
</feature>
<feature type="region of interest" description="Disordered" evidence="1">
    <location>
        <begin position="650"/>
        <end position="689"/>
    </location>
</feature>
<feature type="compositionally biased region" description="Basic and acidic residues" evidence="1">
    <location>
        <begin position="70"/>
        <end position="85"/>
    </location>
</feature>
<feature type="compositionally biased region" description="Low complexity" evidence="1">
    <location>
        <begin position="727"/>
        <end position="742"/>
    </location>
</feature>
<name>A0A6A6FPJ0_9PEZI</name>